<dbReference type="InterPro" id="IPR023591">
    <property type="entry name" value="Ribosomal_uS2_flav_dom_sf"/>
</dbReference>
<dbReference type="KEGG" id="phm:PSMK_21340"/>
<proteinExistence type="inferred from homology"/>
<dbReference type="PATRIC" id="fig|1142394.8.peg.2203"/>
<keyword evidence="9" id="KW-1185">Reference proteome</keyword>
<organism evidence="8 9">
    <name type="scientific">Phycisphaera mikurensis (strain NBRC 102666 / KCTC 22515 / FYK2301M01)</name>
    <dbReference type="NCBI Taxonomy" id="1142394"/>
    <lineage>
        <taxon>Bacteria</taxon>
        <taxon>Pseudomonadati</taxon>
        <taxon>Planctomycetota</taxon>
        <taxon>Phycisphaerae</taxon>
        <taxon>Phycisphaerales</taxon>
        <taxon>Phycisphaeraceae</taxon>
        <taxon>Phycisphaera</taxon>
    </lineage>
</organism>
<dbReference type="FunFam" id="1.10.287.610:FF:000001">
    <property type="entry name" value="30S ribosomal protein S2"/>
    <property type="match status" value="1"/>
</dbReference>
<dbReference type="PROSITE" id="PS00963">
    <property type="entry name" value="RIBOSOMAL_S2_2"/>
    <property type="match status" value="1"/>
</dbReference>
<evidence type="ECO:0000256" key="4">
    <source>
        <dbReference type="ARBA" id="ARBA00035256"/>
    </source>
</evidence>
<sequence>MADSTPASPASSSPASLVKSLIDAGIHFGHRANSWNPKMTPYIFGKRNRIHIIDVKETIKGLLLARKFITKEVAAGKDVLFVGTKRQARSIVESHVKECGMHYVTERWLGGTLTNFSTIRQRLKRLEELEQLEESGEIANYSKKMEATLNREKSKIKRNLEGIRNMGKLPGLMVIIDVNAEQNAVKEARKLGIPIVALLDTDSNPDDADIAIPGNDDAMRAIEIVVDQLARAANEGRGKRPQSAPSAEGMVDGDGNQAPGDPRGPKGPGGRRSNRAQFSAKDTPGETAEEAQGGTAAEPIDDGKVDGATADKPAHQPAATV</sequence>
<evidence type="ECO:0000313" key="9">
    <source>
        <dbReference type="Proteomes" id="UP000007881"/>
    </source>
</evidence>
<name>I0IGA5_PHYMF</name>
<evidence type="ECO:0000256" key="6">
    <source>
        <dbReference type="RuleBase" id="RU003631"/>
    </source>
</evidence>
<reference evidence="8 9" key="1">
    <citation type="submission" date="2012-02" db="EMBL/GenBank/DDBJ databases">
        <title>Complete genome sequence of Phycisphaera mikurensis NBRC 102666.</title>
        <authorList>
            <person name="Ankai A."/>
            <person name="Hosoyama A."/>
            <person name="Terui Y."/>
            <person name="Sekine M."/>
            <person name="Fukai R."/>
            <person name="Kato Y."/>
            <person name="Nakamura S."/>
            <person name="Yamada-Narita S."/>
            <person name="Kawakoshi A."/>
            <person name="Fukunaga Y."/>
            <person name="Yamazaki S."/>
            <person name="Fujita N."/>
        </authorList>
    </citation>
    <scope>NUCLEOTIDE SEQUENCE [LARGE SCALE GENOMIC DNA]</scope>
    <source>
        <strain evidence="9">NBRC 102666 / KCTC 22515 / FYK2301M01</strain>
    </source>
</reference>
<dbReference type="InterPro" id="IPR018130">
    <property type="entry name" value="Ribosomal_uS2_CS"/>
</dbReference>
<accession>I0IGA5</accession>
<gene>
    <name evidence="5 8" type="primary">rpsB</name>
    <name evidence="8" type="ordered locus">PSMK_21340</name>
</gene>
<dbReference type="STRING" id="1142394.PSMK_21340"/>
<dbReference type="HAMAP" id="MF_00291_B">
    <property type="entry name" value="Ribosomal_uS2_B"/>
    <property type="match status" value="1"/>
</dbReference>
<dbReference type="InterPro" id="IPR001865">
    <property type="entry name" value="Ribosomal_uS2"/>
</dbReference>
<evidence type="ECO:0000256" key="5">
    <source>
        <dbReference type="HAMAP-Rule" id="MF_00291"/>
    </source>
</evidence>
<dbReference type="Pfam" id="PF00318">
    <property type="entry name" value="Ribosomal_S2"/>
    <property type="match status" value="1"/>
</dbReference>
<dbReference type="Gene3D" id="1.10.287.610">
    <property type="entry name" value="Helix hairpin bin"/>
    <property type="match status" value="1"/>
</dbReference>
<evidence type="ECO:0000313" key="8">
    <source>
        <dbReference type="EMBL" id="BAM04293.1"/>
    </source>
</evidence>
<dbReference type="InterPro" id="IPR005706">
    <property type="entry name" value="Ribosomal_uS2_bac/mit/plastid"/>
</dbReference>
<dbReference type="PANTHER" id="PTHR12534">
    <property type="entry name" value="30S RIBOSOMAL PROTEIN S2 PROKARYOTIC AND ORGANELLAR"/>
    <property type="match status" value="1"/>
</dbReference>
<dbReference type="PANTHER" id="PTHR12534:SF0">
    <property type="entry name" value="SMALL RIBOSOMAL SUBUNIT PROTEIN US2M"/>
    <property type="match status" value="1"/>
</dbReference>
<keyword evidence="3 5" id="KW-0687">Ribonucleoprotein</keyword>
<dbReference type="PRINTS" id="PR00395">
    <property type="entry name" value="RIBOSOMALS2"/>
</dbReference>
<dbReference type="NCBIfam" id="TIGR01011">
    <property type="entry name" value="rpsB_bact"/>
    <property type="match status" value="1"/>
</dbReference>
<dbReference type="GO" id="GO:0022627">
    <property type="term" value="C:cytosolic small ribosomal subunit"/>
    <property type="evidence" value="ECO:0007669"/>
    <property type="project" value="TreeGrafter"/>
</dbReference>
<feature type="region of interest" description="Disordered" evidence="7">
    <location>
        <begin position="233"/>
        <end position="321"/>
    </location>
</feature>
<protein>
    <recommendedName>
        <fullName evidence="4 5">Small ribosomal subunit protein uS2</fullName>
    </recommendedName>
</protein>
<evidence type="ECO:0000256" key="1">
    <source>
        <dbReference type="ARBA" id="ARBA00006242"/>
    </source>
</evidence>
<dbReference type="GO" id="GO:0006412">
    <property type="term" value="P:translation"/>
    <property type="evidence" value="ECO:0007669"/>
    <property type="project" value="UniProtKB-UniRule"/>
</dbReference>
<dbReference type="GO" id="GO:0003735">
    <property type="term" value="F:structural constituent of ribosome"/>
    <property type="evidence" value="ECO:0007669"/>
    <property type="project" value="InterPro"/>
</dbReference>
<dbReference type="HOGENOM" id="CLU_040318_1_1_0"/>
<dbReference type="eggNOG" id="COG0052">
    <property type="taxonomic scope" value="Bacteria"/>
</dbReference>
<dbReference type="SUPFAM" id="SSF52313">
    <property type="entry name" value="Ribosomal protein S2"/>
    <property type="match status" value="1"/>
</dbReference>
<evidence type="ECO:0000256" key="3">
    <source>
        <dbReference type="ARBA" id="ARBA00023274"/>
    </source>
</evidence>
<evidence type="ECO:0000256" key="7">
    <source>
        <dbReference type="SAM" id="MobiDB-lite"/>
    </source>
</evidence>
<comment type="similarity">
    <text evidence="1 5 6">Belongs to the universal ribosomal protein uS2 family.</text>
</comment>
<dbReference type="EMBL" id="AP012338">
    <property type="protein sequence ID" value="BAM04293.1"/>
    <property type="molecule type" value="Genomic_DNA"/>
</dbReference>
<dbReference type="Proteomes" id="UP000007881">
    <property type="component" value="Chromosome"/>
</dbReference>
<keyword evidence="2 5" id="KW-0689">Ribosomal protein</keyword>
<dbReference type="CDD" id="cd01425">
    <property type="entry name" value="RPS2"/>
    <property type="match status" value="1"/>
</dbReference>
<dbReference type="AlphaFoldDB" id="I0IGA5"/>
<dbReference type="Gene3D" id="3.40.50.10490">
    <property type="entry name" value="Glucose-6-phosphate isomerase like protein, domain 1"/>
    <property type="match status" value="1"/>
</dbReference>
<dbReference type="RefSeq" id="WP_014437511.1">
    <property type="nucleotide sequence ID" value="NC_017080.1"/>
</dbReference>
<evidence type="ECO:0000256" key="2">
    <source>
        <dbReference type="ARBA" id="ARBA00022980"/>
    </source>
</evidence>